<feature type="transmembrane region" description="Helical" evidence="6">
    <location>
        <begin position="106"/>
        <end position="128"/>
    </location>
</feature>
<dbReference type="EMBL" id="WIUZ02000001">
    <property type="protein sequence ID" value="KAF9793063.1"/>
    <property type="molecule type" value="Genomic_DNA"/>
</dbReference>
<accession>A0A9P6HQX0</accession>
<gene>
    <name evidence="7" type="ORF">BJ322DRAFT_99459</name>
</gene>
<evidence type="ECO:0000256" key="1">
    <source>
        <dbReference type="ARBA" id="ARBA00004141"/>
    </source>
</evidence>
<keyword evidence="2 6" id="KW-0812">Transmembrane</keyword>
<feature type="transmembrane region" description="Helical" evidence="6">
    <location>
        <begin position="367"/>
        <end position="386"/>
    </location>
</feature>
<protein>
    <recommendedName>
        <fullName evidence="9">Magnesium transporter</fullName>
    </recommendedName>
</protein>
<evidence type="ECO:0000256" key="2">
    <source>
        <dbReference type="ARBA" id="ARBA00022692"/>
    </source>
</evidence>
<evidence type="ECO:0000256" key="6">
    <source>
        <dbReference type="SAM" id="Phobius"/>
    </source>
</evidence>
<evidence type="ECO:0000256" key="3">
    <source>
        <dbReference type="ARBA" id="ARBA00022989"/>
    </source>
</evidence>
<reference evidence="7" key="2">
    <citation type="submission" date="2020-11" db="EMBL/GenBank/DDBJ databases">
        <authorList>
            <consortium name="DOE Joint Genome Institute"/>
            <person name="Kuo A."/>
            <person name="Miyauchi S."/>
            <person name="Kiss E."/>
            <person name="Drula E."/>
            <person name="Kohler A."/>
            <person name="Sanchez-Garcia M."/>
            <person name="Andreopoulos B."/>
            <person name="Barry K.W."/>
            <person name="Bonito G."/>
            <person name="Buee M."/>
            <person name="Carver A."/>
            <person name="Chen C."/>
            <person name="Cichocki N."/>
            <person name="Clum A."/>
            <person name="Culley D."/>
            <person name="Crous P.W."/>
            <person name="Fauchery L."/>
            <person name="Girlanda M."/>
            <person name="Hayes R."/>
            <person name="Keri Z."/>
            <person name="Labutti K."/>
            <person name="Lipzen A."/>
            <person name="Lombard V."/>
            <person name="Magnuson J."/>
            <person name="Maillard F."/>
            <person name="Morin E."/>
            <person name="Murat C."/>
            <person name="Nolan M."/>
            <person name="Ohm R."/>
            <person name="Pangilinan J."/>
            <person name="Pereira M."/>
            <person name="Perotto S."/>
            <person name="Peter M."/>
            <person name="Riley R."/>
            <person name="Sitrit Y."/>
            <person name="Stielow B."/>
            <person name="Szollosi G."/>
            <person name="Zifcakova L."/>
            <person name="Stursova M."/>
            <person name="Spatafora J.W."/>
            <person name="Tedersoo L."/>
            <person name="Vaario L.-M."/>
            <person name="Yamada A."/>
            <person name="Yan M."/>
            <person name="Wang P."/>
            <person name="Xu J."/>
            <person name="Bruns T."/>
            <person name="Baldrian P."/>
            <person name="Vilgalys R."/>
            <person name="Henrissat B."/>
            <person name="Grigoriev I.V."/>
            <person name="Hibbett D."/>
            <person name="Nagy L.G."/>
            <person name="Martin F.M."/>
        </authorList>
    </citation>
    <scope>NUCLEOTIDE SEQUENCE</scope>
    <source>
        <strain evidence="7">UH-Tt-Lm1</strain>
    </source>
</reference>
<feature type="region of interest" description="Disordered" evidence="5">
    <location>
        <begin position="390"/>
        <end position="535"/>
    </location>
</feature>
<dbReference type="Pfam" id="PF05653">
    <property type="entry name" value="Mg_trans_NIPA"/>
    <property type="match status" value="2"/>
</dbReference>
<comment type="subcellular location">
    <subcellularLocation>
        <location evidence="1">Membrane</location>
        <topology evidence="1">Multi-pass membrane protein</topology>
    </subcellularLocation>
</comment>
<feature type="transmembrane region" description="Helical" evidence="6">
    <location>
        <begin position="135"/>
        <end position="154"/>
    </location>
</feature>
<reference evidence="7" key="1">
    <citation type="journal article" date="2020" name="Nat. Commun.">
        <title>Large-scale genome sequencing of mycorrhizal fungi provides insights into the early evolution of symbiotic traits.</title>
        <authorList>
            <person name="Miyauchi S."/>
            <person name="Kiss E."/>
            <person name="Kuo A."/>
            <person name="Drula E."/>
            <person name="Kohler A."/>
            <person name="Sanchez-Garcia M."/>
            <person name="Morin E."/>
            <person name="Andreopoulos B."/>
            <person name="Barry K.W."/>
            <person name="Bonito G."/>
            <person name="Buee M."/>
            <person name="Carver A."/>
            <person name="Chen C."/>
            <person name="Cichocki N."/>
            <person name="Clum A."/>
            <person name="Culley D."/>
            <person name="Crous P.W."/>
            <person name="Fauchery L."/>
            <person name="Girlanda M."/>
            <person name="Hayes R.D."/>
            <person name="Keri Z."/>
            <person name="LaButti K."/>
            <person name="Lipzen A."/>
            <person name="Lombard V."/>
            <person name="Magnuson J."/>
            <person name="Maillard F."/>
            <person name="Murat C."/>
            <person name="Nolan M."/>
            <person name="Ohm R.A."/>
            <person name="Pangilinan J."/>
            <person name="Pereira M.F."/>
            <person name="Perotto S."/>
            <person name="Peter M."/>
            <person name="Pfister S."/>
            <person name="Riley R."/>
            <person name="Sitrit Y."/>
            <person name="Stielow J.B."/>
            <person name="Szollosi G."/>
            <person name="Zifcakova L."/>
            <person name="Stursova M."/>
            <person name="Spatafora J.W."/>
            <person name="Tedersoo L."/>
            <person name="Vaario L.M."/>
            <person name="Yamada A."/>
            <person name="Yan M."/>
            <person name="Wang P."/>
            <person name="Xu J."/>
            <person name="Bruns T."/>
            <person name="Baldrian P."/>
            <person name="Vilgalys R."/>
            <person name="Dunand C."/>
            <person name="Henrissat B."/>
            <person name="Grigoriev I.V."/>
            <person name="Hibbett D."/>
            <person name="Nagy L.G."/>
            <person name="Martin F.M."/>
        </authorList>
    </citation>
    <scope>NUCLEOTIDE SEQUENCE</scope>
    <source>
        <strain evidence="7">UH-Tt-Lm1</strain>
    </source>
</reference>
<feature type="compositionally biased region" description="Basic and acidic residues" evidence="5">
    <location>
        <begin position="417"/>
        <end position="432"/>
    </location>
</feature>
<evidence type="ECO:0000313" key="8">
    <source>
        <dbReference type="Proteomes" id="UP000736335"/>
    </source>
</evidence>
<dbReference type="OrthoDB" id="165382at2759"/>
<dbReference type="InterPro" id="IPR037185">
    <property type="entry name" value="EmrE-like"/>
</dbReference>
<evidence type="ECO:0000313" key="7">
    <source>
        <dbReference type="EMBL" id="KAF9793063.1"/>
    </source>
</evidence>
<dbReference type="PANTHER" id="PTHR12570:SF82">
    <property type="entry name" value="NIPA-LIKE PROTEIN 3"/>
    <property type="match status" value="1"/>
</dbReference>
<feature type="transmembrane region" description="Helical" evidence="6">
    <location>
        <begin position="301"/>
        <end position="323"/>
    </location>
</feature>
<dbReference type="PANTHER" id="PTHR12570">
    <property type="match status" value="1"/>
</dbReference>
<feature type="transmembrane region" description="Helical" evidence="6">
    <location>
        <begin position="32"/>
        <end position="55"/>
    </location>
</feature>
<proteinExistence type="predicted"/>
<feature type="compositionally biased region" description="Acidic residues" evidence="5">
    <location>
        <begin position="498"/>
        <end position="508"/>
    </location>
</feature>
<comment type="caution">
    <text evidence="7">The sequence shown here is derived from an EMBL/GenBank/DDBJ whole genome shotgun (WGS) entry which is preliminary data.</text>
</comment>
<evidence type="ECO:0008006" key="9">
    <source>
        <dbReference type="Google" id="ProtNLM"/>
    </source>
</evidence>
<feature type="compositionally biased region" description="Polar residues" evidence="5">
    <location>
        <begin position="523"/>
        <end position="535"/>
    </location>
</feature>
<evidence type="ECO:0000256" key="5">
    <source>
        <dbReference type="SAM" id="MobiDB-lite"/>
    </source>
</evidence>
<sequence length="535" mass="58295">MSTRRFASLATDLLTRDEDGEVRKTPHHDSPVVAFIIGLSIILLASILNAAGLNLTKLDHVRTSAIPKAQRRKDWLRPLWLLGMILYILSQLIGSTLALDYLRAEYVAPLGSTSLIFNFLFASFLVGSPVTSNDIYGTIVVIFGVIGIVAFGSINSGLAQETDAERLAYLWRRGGWLGFFLLMTISLTSTYVFTSELDAVLAARSDLSAEPFSSISARRRLPDNANSITKAKFRIGSGLLWVKQKLEAWTAAHDDTQIAWTLGIGWACCGGGLAGMCLVFAKAAVKLVSGALSHENTGNQFGHLAPIFTFIFLAITAVLQIMCLNRGLRVYDSTLVVPVFYGVYTATGFVDSLVFNDSVDAYQTWTLFLIFISITVLISGVVLLTLKKPEKRGGAPTTPGMPGSARSVRSSRRRSGSKRDLERGGGPEIEGRELDDDQTLWEVGEMSDDEEGEDGDVRSAGGRSDGQRTPRRQLSPNVSRKPAQEQEHPGEEGRGLMGDEEEDDEDEGGQVHGGYERRRSGSPVPSLSSNTAVWR</sequence>
<evidence type="ECO:0000256" key="4">
    <source>
        <dbReference type="ARBA" id="ARBA00023136"/>
    </source>
</evidence>
<feature type="transmembrane region" description="Helical" evidence="6">
    <location>
        <begin position="174"/>
        <end position="194"/>
    </location>
</feature>
<feature type="transmembrane region" description="Helical" evidence="6">
    <location>
        <begin position="258"/>
        <end position="281"/>
    </location>
</feature>
<dbReference type="SUPFAM" id="SSF103481">
    <property type="entry name" value="Multidrug resistance efflux transporter EmrE"/>
    <property type="match status" value="1"/>
</dbReference>
<keyword evidence="3 6" id="KW-1133">Transmembrane helix</keyword>
<dbReference type="InterPro" id="IPR008521">
    <property type="entry name" value="Mg_trans_NIPA"/>
</dbReference>
<feature type="transmembrane region" description="Helical" evidence="6">
    <location>
        <begin position="335"/>
        <end position="355"/>
    </location>
</feature>
<dbReference type="GO" id="GO:0016020">
    <property type="term" value="C:membrane"/>
    <property type="evidence" value="ECO:0007669"/>
    <property type="project" value="UniProtKB-SubCell"/>
</dbReference>
<dbReference type="Gene3D" id="1.10.3730.20">
    <property type="match status" value="1"/>
</dbReference>
<name>A0A9P6HQX0_9AGAM</name>
<feature type="compositionally biased region" description="Acidic residues" evidence="5">
    <location>
        <begin position="433"/>
        <end position="454"/>
    </location>
</feature>
<feature type="transmembrane region" description="Helical" evidence="6">
    <location>
        <begin position="75"/>
        <end position="94"/>
    </location>
</feature>
<dbReference type="AlphaFoldDB" id="A0A9P6HQX0"/>
<feature type="compositionally biased region" description="Basic and acidic residues" evidence="5">
    <location>
        <begin position="482"/>
        <end position="494"/>
    </location>
</feature>
<dbReference type="Proteomes" id="UP000736335">
    <property type="component" value="Unassembled WGS sequence"/>
</dbReference>
<organism evidence="7 8">
    <name type="scientific">Thelephora terrestris</name>
    <dbReference type="NCBI Taxonomy" id="56493"/>
    <lineage>
        <taxon>Eukaryota</taxon>
        <taxon>Fungi</taxon>
        <taxon>Dikarya</taxon>
        <taxon>Basidiomycota</taxon>
        <taxon>Agaricomycotina</taxon>
        <taxon>Agaricomycetes</taxon>
        <taxon>Thelephorales</taxon>
        <taxon>Thelephoraceae</taxon>
        <taxon>Thelephora</taxon>
    </lineage>
</organism>
<dbReference type="GO" id="GO:0015095">
    <property type="term" value="F:magnesium ion transmembrane transporter activity"/>
    <property type="evidence" value="ECO:0007669"/>
    <property type="project" value="InterPro"/>
</dbReference>
<keyword evidence="8" id="KW-1185">Reference proteome</keyword>
<keyword evidence="4 6" id="KW-0472">Membrane</keyword>